<evidence type="ECO:0000256" key="5">
    <source>
        <dbReference type="ARBA" id="ARBA00044769"/>
    </source>
</evidence>
<dbReference type="STRING" id="1811193.A0O21_03545"/>
<evidence type="ECO:0000256" key="2">
    <source>
        <dbReference type="ARBA" id="ARBA00006625"/>
    </source>
</evidence>
<dbReference type="GO" id="GO:0006629">
    <property type="term" value="P:lipid metabolic process"/>
    <property type="evidence" value="ECO:0007669"/>
    <property type="project" value="UniProtKB-KW"/>
</dbReference>
<dbReference type="GO" id="GO:0045302">
    <property type="term" value="F:choloylglycine hydrolase activity"/>
    <property type="evidence" value="ECO:0007669"/>
    <property type="project" value="UniProtKB-EC"/>
</dbReference>
<keyword evidence="3 11" id="KW-0378">Hydrolase</keyword>
<comment type="catalytic activity">
    <reaction evidence="8">
        <text>cholate + taurine = taurocholate + H2O</text>
        <dbReference type="Rhea" id="RHEA:47108"/>
        <dbReference type="ChEBI" id="CHEBI:15377"/>
        <dbReference type="ChEBI" id="CHEBI:29747"/>
        <dbReference type="ChEBI" id="CHEBI:36257"/>
        <dbReference type="ChEBI" id="CHEBI:507393"/>
    </reaction>
    <physiologicalReaction direction="right-to-left" evidence="8">
        <dbReference type="Rhea" id="RHEA:47110"/>
    </physiologicalReaction>
</comment>
<evidence type="ECO:0000256" key="8">
    <source>
        <dbReference type="ARBA" id="ARBA00047285"/>
    </source>
</evidence>
<dbReference type="InterPro" id="IPR029132">
    <property type="entry name" value="CBAH/NAAA_C"/>
</dbReference>
<dbReference type="KEGG" id="spat:A0O21_03545"/>
<protein>
    <recommendedName>
        <fullName evidence="5">choloylglycine hydrolase</fullName>
        <ecNumber evidence="5">3.5.1.24</ecNumber>
    </recommendedName>
    <alternativeName>
        <fullName evidence="6">Bile salt hydrolase</fullName>
    </alternativeName>
    <alternativeName>
        <fullName evidence="7">Choloylglycine hydrolase</fullName>
    </alternativeName>
</protein>
<dbReference type="Gene3D" id="3.60.60.10">
    <property type="entry name" value="Penicillin V Acylase, Chain A"/>
    <property type="match status" value="1"/>
</dbReference>
<dbReference type="InterPro" id="IPR047711">
    <property type="entry name" value="CBAH"/>
</dbReference>
<gene>
    <name evidence="11" type="ORF">A0O21_03545</name>
</gene>
<comment type="pathway">
    <text evidence="1">Lipid metabolism; bile acid biosynthesis.</text>
</comment>
<dbReference type="Proteomes" id="UP000077317">
    <property type="component" value="Chromosome"/>
</dbReference>
<dbReference type="PANTHER" id="PTHR35527">
    <property type="entry name" value="CHOLOYLGLYCINE HYDROLASE"/>
    <property type="match status" value="1"/>
</dbReference>
<evidence type="ECO:0000256" key="7">
    <source>
        <dbReference type="ARBA" id="ARBA00044806"/>
    </source>
</evidence>
<organism evidence="11 12">
    <name type="scientific">Streptococcus pantholopis</name>
    <dbReference type="NCBI Taxonomy" id="1811193"/>
    <lineage>
        <taxon>Bacteria</taxon>
        <taxon>Bacillati</taxon>
        <taxon>Bacillota</taxon>
        <taxon>Bacilli</taxon>
        <taxon>Lactobacillales</taxon>
        <taxon>Streptococcaceae</taxon>
        <taxon>Streptococcus</taxon>
    </lineage>
</organism>
<comment type="similarity">
    <text evidence="2">Belongs to the peptidase C59 family.</text>
</comment>
<dbReference type="CDD" id="cd00542">
    <property type="entry name" value="Ntn_PVA"/>
    <property type="match status" value="1"/>
</dbReference>
<comment type="catalytic activity">
    <reaction evidence="9">
        <text>taurodeoxycholate + H2O = deoxycholate + taurine</text>
        <dbReference type="Rhea" id="RHEA:47556"/>
        <dbReference type="ChEBI" id="CHEBI:15377"/>
        <dbReference type="ChEBI" id="CHEBI:23614"/>
        <dbReference type="ChEBI" id="CHEBI:36261"/>
        <dbReference type="ChEBI" id="CHEBI:507393"/>
    </reaction>
    <physiologicalReaction direction="left-to-right" evidence="9">
        <dbReference type="Rhea" id="RHEA:47557"/>
    </physiologicalReaction>
</comment>
<dbReference type="OrthoDB" id="9794717at2"/>
<evidence type="ECO:0000259" key="10">
    <source>
        <dbReference type="Pfam" id="PF02275"/>
    </source>
</evidence>
<evidence type="ECO:0000256" key="6">
    <source>
        <dbReference type="ARBA" id="ARBA00044804"/>
    </source>
</evidence>
<keyword evidence="12" id="KW-1185">Reference proteome</keyword>
<dbReference type="SUPFAM" id="SSF56235">
    <property type="entry name" value="N-terminal nucleophile aminohydrolases (Ntn hydrolases)"/>
    <property type="match status" value="1"/>
</dbReference>
<sequence>MCTAITLSTKDHYFGRNFDYDISYNEVVRITPRNYPFVFRKADSIDRHYAIIGITANVKEYPLYYDAMNEKGLAMAGLNFPDNADYKPFADEKDNITPFEFIPWILSQCSTVAEAKEFLARINLVNINFSPELPLSPLHWLLADKDEAIVIESVKEGLKLYDNPAGVLTNNPPFDYQLFNLNNYRALSTATPENHFSDQIELDLYSRGMGGIGLPGDLSSASRFVKAAFIRLNSVSGSSESESISQFFHILGSVEQQMGLCQVEGQKYEYTIYSSCCNLDKGLYYYKTYHNSQITAVDLNNEDLDGHQTITYPISDEQQVHIVNQV</sequence>
<evidence type="ECO:0000256" key="4">
    <source>
        <dbReference type="ARBA" id="ARBA00023098"/>
    </source>
</evidence>
<reference evidence="12" key="2">
    <citation type="submission" date="2016-03" db="EMBL/GenBank/DDBJ databases">
        <title>Streptococcus antelopensis sp. nov., isolated from the feces of the Tibetan antelope (Pantholops hodgsonii) in Hoh Xil National Nature Reserve, Qinghai, China.</title>
        <authorList>
            <person name="Bai X."/>
        </authorList>
    </citation>
    <scope>NUCLEOTIDE SEQUENCE [LARGE SCALE GENOMIC DNA]</scope>
    <source>
        <strain evidence="12">TA 26</strain>
    </source>
</reference>
<dbReference type="InterPro" id="IPR029055">
    <property type="entry name" value="Ntn_hydrolases_N"/>
</dbReference>
<evidence type="ECO:0000256" key="3">
    <source>
        <dbReference type="ARBA" id="ARBA00022801"/>
    </source>
</evidence>
<evidence type="ECO:0000256" key="1">
    <source>
        <dbReference type="ARBA" id="ARBA00004860"/>
    </source>
</evidence>
<feature type="domain" description="Choloylglycine hydrolase/NAAA C-terminal" evidence="10">
    <location>
        <begin position="2"/>
        <end position="312"/>
    </location>
</feature>
<dbReference type="EMBL" id="CP014699">
    <property type="protein sequence ID" value="AND79165.1"/>
    <property type="molecule type" value="Genomic_DNA"/>
</dbReference>
<dbReference type="EC" id="3.5.1.24" evidence="5"/>
<name>A0A172Q6Y8_9STRE</name>
<dbReference type="PANTHER" id="PTHR35527:SF2">
    <property type="entry name" value="HYDROLASE"/>
    <property type="match status" value="1"/>
</dbReference>
<evidence type="ECO:0000313" key="11">
    <source>
        <dbReference type="EMBL" id="AND79165.1"/>
    </source>
</evidence>
<evidence type="ECO:0000256" key="9">
    <source>
        <dbReference type="ARBA" id="ARBA00048897"/>
    </source>
</evidence>
<dbReference type="AlphaFoldDB" id="A0A172Q6Y8"/>
<dbReference type="RefSeq" id="WP_067061372.1">
    <property type="nucleotide sequence ID" value="NZ_CP014699.1"/>
</dbReference>
<dbReference type="NCBIfam" id="NF038245">
    <property type="entry name" value="bile_salt_hydro"/>
    <property type="match status" value="1"/>
</dbReference>
<evidence type="ECO:0000313" key="12">
    <source>
        <dbReference type="Proteomes" id="UP000077317"/>
    </source>
</evidence>
<reference evidence="11 12" key="1">
    <citation type="journal article" date="2016" name="Int. J. Syst. Evol. Microbiol.">
        <title>Streptococcuspantholopis sp. nov., isolated from faeces of the Tibetan antelope (Pantholops hodgsonii).</title>
        <authorList>
            <person name="Bai X."/>
            <person name="Xiong Y."/>
            <person name="Lu S."/>
            <person name="Jin D."/>
            <person name="Lai X."/>
            <person name="Yang J."/>
            <person name="Niu L."/>
            <person name="Hu S."/>
            <person name="Meng X."/>
            <person name="Pu J."/>
            <person name="Ye C."/>
            <person name="Xu J."/>
        </authorList>
    </citation>
    <scope>NUCLEOTIDE SEQUENCE [LARGE SCALE GENOMIC DNA]</scope>
    <source>
        <strain evidence="11 12">TA 26</strain>
    </source>
</reference>
<accession>A0A172Q6Y8</accession>
<proteinExistence type="inferred from homology"/>
<dbReference type="Pfam" id="PF02275">
    <property type="entry name" value="CBAH"/>
    <property type="match status" value="1"/>
</dbReference>
<dbReference type="InterPro" id="IPR052193">
    <property type="entry name" value="Peptidase_C59"/>
</dbReference>
<keyword evidence="4" id="KW-0443">Lipid metabolism</keyword>